<keyword evidence="1" id="KW-0175">Coiled coil</keyword>
<evidence type="ECO:0000313" key="2">
    <source>
        <dbReference type="EMBL" id="KAF2589540.1"/>
    </source>
</evidence>
<evidence type="ECO:0000256" key="1">
    <source>
        <dbReference type="SAM" id="Coils"/>
    </source>
</evidence>
<sequence length="121" mass="14051">MTSVFTRRSLFSVSVSDITDYVIMLMSYDIKGLSNRNEEAKEQEGEVCGFDRDLVLEKLKLLKKSLEHQRARVLVIIEALSGEKEERNREEELLEMVEKLKIELEAEKMKTLRAEKESVLS</sequence>
<accession>A0A8S9K3Z4</accession>
<comment type="caution">
    <text evidence="2">The sequence shown here is derived from an EMBL/GenBank/DDBJ whole genome shotgun (WGS) entry which is preliminary data.</text>
</comment>
<organism evidence="2">
    <name type="scientific">Brassica cretica</name>
    <name type="common">Mustard</name>
    <dbReference type="NCBI Taxonomy" id="69181"/>
    <lineage>
        <taxon>Eukaryota</taxon>
        <taxon>Viridiplantae</taxon>
        <taxon>Streptophyta</taxon>
        <taxon>Embryophyta</taxon>
        <taxon>Tracheophyta</taxon>
        <taxon>Spermatophyta</taxon>
        <taxon>Magnoliopsida</taxon>
        <taxon>eudicotyledons</taxon>
        <taxon>Gunneridae</taxon>
        <taxon>Pentapetalae</taxon>
        <taxon>rosids</taxon>
        <taxon>malvids</taxon>
        <taxon>Brassicales</taxon>
        <taxon>Brassicaceae</taxon>
        <taxon>Brassiceae</taxon>
        <taxon>Brassica</taxon>
    </lineage>
</organism>
<proteinExistence type="predicted"/>
<dbReference type="AlphaFoldDB" id="A0A8S9K3Z4"/>
<dbReference type="EMBL" id="QGKY02000190">
    <property type="protein sequence ID" value="KAF2589540.1"/>
    <property type="molecule type" value="Genomic_DNA"/>
</dbReference>
<feature type="coiled-coil region" evidence="1">
    <location>
        <begin position="80"/>
        <end position="117"/>
    </location>
</feature>
<gene>
    <name evidence="2" type="ORF">F2Q70_00039399</name>
</gene>
<name>A0A8S9K3Z4_BRACR</name>
<protein>
    <submittedName>
        <fullName evidence="2">Uncharacterized protein</fullName>
    </submittedName>
</protein>
<reference evidence="2" key="1">
    <citation type="submission" date="2019-12" db="EMBL/GenBank/DDBJ databases">
        <title>Genome sequencing and annotation of Brassica cretica.</title>
        <authorList>
            <person name="Studholme D.J."/>
            <person name="Sarris P.F."/>
        </authorList>
    </citation>
    <scope>NUCLEOTIDE SEQUENCE</scope>
    <source>
        <strain evidence="2">PFS-102/07</strain>
        <tissue evidence="2">Leaf</tissue>
    </source>
</reference>